<evidence type="ECO:0000256" key="4">
    <source>
        <dbReference type="ARBA" id="ARBA00023136"/>
    </source>
</evidence>
<evidence type="ECO:0000256" key="5">
    <source>
        <dbReference type="SAM" id="Phobius"/>
    </source>
</evidence>
<reference evidence="7 8" key="1">
    <citation type="journal article" date="2018" name="Nat. Biotechnol.">
        <title>A standardized bacterial taxonomy based on genome phylogeny substantially revises the tree of life.</title>
        <authorList>
            <person name="Parks D.H."/>
            <person name="Chuvochina M."/>
            <person name="Waite D.W."/>
            <person name="Rinke C."/>
            <person name="Skarshewski A."/>
            <person name="Chaumeil P.A."/>
            <person name="Hugenholtz P."/>
        </authorList>
    </citation>
    <scope>NUCLEOTIDE SEQUENCE [LARGE SCALE GENOMIC DNA]</scope>
    <source>
        <strain evidence="7">UBA9169</strain>
    </source>
</reference>
<sequence length="153" mass="17158">MTYTQAPLTWHLPDPERQPEFYRDVATKRFVAFWIDTAAILLLTLIAVVLTAFTGLFFFPLLFLAVGFAYRSYGLARHSATLGMRLTAIEFRDRNGDRLGTDTALLHTLGFTLSWMMPLIQIVSMGFMLLNPRGQGLTDIALSTVALNRRAAS</sequence>
<evidence type="ECO:0000313" key="7">
    <source>
        <dbReference type="EMBL" id="HAR50456.1"/>
    </source>
</evidence>
<evidence type="ECO:0000256" key="3">
    <source>
        <dbReference type="ARBA" id="ARBA00022989"/>
    </source>
</evidence>
<keyword evidence="4 5" id="KW-0472">Membrane</keyword>
<organism evidence="7 8">
    <name type="scientific">Roseovarius nubinhibens</name>
    <dbReference type="NCBI Taxonomy" id="314263"/>
    <lineage>
        <taxon>Bacteria</taxon>
        <taxon>Pseudomonadati</taxon>
        <taxon>Pseudomonadota</taxon>
        <taxon>Alphaproteobacteria</taxon>
        <taxon>Rhodobacterales</taxon>
        <taxon>Roseobacteraceae</taxon>
        <taxon>Roseovarius</taxon>
    </lineage>
</organism>
<feature type="transmembrane region" description="Helical" evidence="5">
    <location>
        <begin position="56"/>
        <end position="76"/>
    </location>
</feature>
<feature type="transmembrane region" description="Helical" evidence="5">
    <location>
        <begin position="104"/>
        <end position="130"/>
    </location>
</feature>
<feature type="domain" description="RDD" evidence="6">
    <location>
        <begin position="26"/>
        <end position="141"/>
    </location>
</feature>
<dbReference type="Pfam" id="PF06271">
    <property type="entry name" value="RDD"/>
    <property type="match status" value="1"/>
</dbReference>
<accession>A0A348W7E4</accession>
<feature type="transmembrane region" description="Helical" evidence="5">
    <location>
        <begin position="30"/>
        <end position="50"/>
    </location>
</feature>
<dbReference type="EMBL" id="DMVW01000016">
    <property type="protein sequence ID" value="HAR50456.1"/>
    <property type="molecule type" value="Genomic_DNA"/>
</dbReference>
<comment type="caution">
    <text evidence="7">The sequence shown here is derived from an EMBL/GenBank/DDBJ whole genome shotgun (WGS) entry which is preliminary data.</text>
</comment>
<protein>
    <recommendedName>
        <fullName evidence="6">RDD domain-containing protein</fullName>
    </recommendedName>
</protein>
<dbReference type="GO" id="GO:0016020">
    <property type="term" value="C:membrane"/>
    <property type="evidence" value="ECO:0007669"/>
    <property type="project" value="UniProtKB-SubCell"/>
</dbReference>
<evidence type="ECO:0000256" key="2">
    <source>
        <dbReference type="ARBA" id="ARBA00022692"/>
    </source>
</evidence>
<proteinExistence type="predicted"/>
<evidence type="ECO:0000259" key="6">
    <source>
        <dbReference type="Pfam" id="PF06271"/>
    </source>
</evidence>
<keyword evidence="3 5" id="KW-1133">Transmembrane helix</keyword>
<dbReference type="Proteomes" id="UP000264719">
    <property type="component" value="Unassembled WGS sequence"/>
</dbReference>
<evidence type="ECO:0000256" key="1">
    <source>
        <dbReference type="ARBA" id="ARBA00004141"/>
    </source>
</evidence>
<dbReference type="InterPro" id="IPR010432">
    <property type="entry name" value="RDD"/>
</dbReference>
<keyword evidence="2 5" id="KW-0812">Transmembrane</keyword>
<dbReference type="AlphaFoldDB" id="A0A348W7E4"/>
<evidence type="ECO:0000313" key="8">
    <source>
        <dbReference type="Proteomes" id="UP000264719"/>
    </source>
</evidence>
<comment type="subcellular location">
    <subcellularLocation>
        <location evidence="1">Membrane</location>
        <topology evidence="1">Multi-pass membrane protein</topology>
    </subcellularLocation>
</comment>
<gene>
    <name evidence="7" type="ORF">DCS45_01095</name>
</gene>
<dbReference type="RefSeq" id="WP_286906946.1">
    <property type="nucleotide sequence ID" value="NZ_CAXAXR010000015.1"/>
</dbReference>
<name>A0A348W7E4_9RHOB</name>